<reference evidence="2 3" key="2">
    <citation type="submission" date="2018-11" db="EMBL/GenBank/DDBJ databases">
        <authorList>
            <consortium name="Pathogen Informatics"/>
        </authorList>
    </citation>
    <scope>NUCLEOTIDE SEQUENCE [LARGE SCALE GENOMIC DNA]</scope>
</reference>
<gene>
    <name evidence="2" type="ORF">ASIM_LOCUS4094</name>
</gene>
<evidence type="ECO:0000313" key="2">
    <source>
        <dbReference type="EMBL" id="VDK23081.1"/>
    </source>
</evidence>
<dbReference type="WBParaSite" id="ASIM_0000427401-mRNA-1">
    <property type="protein sequence ID" value="ASIM_0000427401-mRNA-1"/>
    <property type="gene ID" value="ASIM_0000427401"/>
</dbReference>
<reference evidence="4" key="1">
    <citation type="submission" date="2017-02" db="UniProtKB">
        <authorList>
            <consortium name="WormBaseParasite"/>
        </authorList>
    </citation>
    <scope>IDENTIFICATION</scope>
</reference>
<dbReference type="AlphaFoldDB" id="A0A0M3J9K9"/>
<feature type="compositionally biased region" description="Polar residues" evidence="1">
    <location>
        <begin position="8"/>
        <end position="29"/>
    </location>
</feature>
<dbReference type="EMBL" id="UYRR01006877">
    <property type="protein sequence ID" value="VDK23081.1"/>
    <property type="molecule type" value="Genomic_DNA"/>
</dbReference>
<sequence>MRIRNESIDSYSSNRDNNCNNHLQNTGINPPSPKRQKITTDINNTNDLPGPSNQPLMKHLKPTNAVPMIVTFADSPNNDNSPATTSRPDLTPNASPSSPTLTTSPSSPSSSTTTDNSTHPSTNCTYNLRHPRREVNRLTTRPRPQEYQATNIASLNPGLLAELAKPLTTPYSIHNNKVCKYYD</sequence>
<name>A0A0M3J9K9_ANISI</name>
<feature type="compositionally biased region" description="Polar residues" evidence="1">
    <location>
        <begin position="39"/>
        <end position="55"/>
    </location>
</feature>
<protein>
    <submittedName>
        <fullName evidence="2 4">Uncharacterized protein</fullName>
    </submittedName>
</protein>
<feature type="region of interest" description="Disordered" evidence="1">
    <location>
        <begin position="71"/>
        <end position="143"/>
    </location>
</feature>
<evidence type="ECO:0000313" key="4">
    <source>
        <dbReference type="WBParaSite" id="ASIM_0000427401-mRNA-1"/>
    </source>
</evidence>
<feature type="compositionally biased region" description="Low complexity" evidence="1">
    <location>
        <begin position="91"/>
        <end position="123"/>
    </location>
</feature>
<keyword evidence="3" id="KW-1185">Reference proteome</keyword>
<evidence type="ECO:0000256" key="1">
    <source>
        <dbReference type="SAM" id="MobiDB-lite"/>
    </source>
</evidence>
<feature type="region of interest" description="Disordered" evidence="1">
    <location>
        <begin position="1"/>
        <end position="59"/>
    </location>
</feature>
<accession>A0A0M3J9K9</accession>
<evidence type="ECO:0000313" key="3">
    <source>
        <dbReference type="Proteomes" id="UP000267096"/>
    </source>
</evidence>
<dbReference type="Proteomes" id="UP000267096">
    <property type="component" value="Unassembled WGS sequence"/>
</dbReference>
<proteinExistence type="predicted"/>
<organism evidence="4">
    <name type="scientific">Anisakis simplex</name>
    <name type="common">Herring worm</name>
    <dbReference type="NCBI Taxonomy" id="6269"/>
    <lineage>
        <taxon>Eukaryota</taxon>
        <taxon>Metazoa</taxon>
        <taxon>Ecdysozoa</taxon>
        <taxon>Nematoda</taxon>
        <taxon>Chromadorea</taxon>
        <taxon>Rhabditida</taxon>
        <taxon>Spirurina</taxon>
        <taxon>Ascaridomorpha</taxon>
        <taxon>Ascaridoidea</taxon>
        <taxon>Anisakidae</taxon>
        <taxon>Anisakis</taxon>
        <taxon>Anisakis simplex complex</taxon>
    </lineage>
</organism>
<feature type="compositionally biased region" description="Polar residues" evidence="1">
    <location>
        <begin position="74"/>
        <end position="88"/>
    </location>
</feature>